<feature type="domain" description="Cathepsin propeptide inhibitor" evidence="9">
    <location>
        <begin position="242"/>
        <end position="298"/>
    </location>
</feature>
<dbReference type="CDD" id="cd02248">
    <property type="entry name" value="Peptidase_C1A"/>
    <property type="match status" value="1"/>
</dbReference>
<evidence type="ECO:0000256" key="4">
    <source>
        <dbReference type="ARBA" id="ARBA00022807"/>
    </source>
</evidence>
<dbReference type="Gene3D" id="3.90.70.10">
    <property type="entry name" value="Cysteine proteinases"/>
    <property type="match status" value="1"/>
</dbReference>
<keyword evidence="7" id="KW-0732">Signal</keyword>
<dbReference type="PROSITE" id="PS00640">
    <property type="entry name" value="THIOL_PROTEASE_ASN"/>
    <property type="match status" value="1"/>
</dbReference>
<dbReference type="InterPro" id="IPR025661">
    <property type="entry name" value="Pept_asp_AS"/>
</dbReference>
<dbReference type="Pfam" id="PF00112">
    <property type="entry name" value="Peptidase_C1"/>
    <property type="match status" value="1"/>
</dbReference>
<dbReference type="OrthoDB" id="65740at2759"/>
<dbReference type="FunFam" id="3.90.70.10:FF:000087">
    <property type="entry name" value="Counting factor associated protein D"/>
    <property type="match status" value="1"/>
</dbReference>
<dbReference type="PROSITE" id="PS00139">
    <property type="entry name" value="THIOL_PROTEASE_CYS"/>
    <property type="match status" value="1"/>
</dbReference>
<evidence type="ECO:0000256" key="7">
    <source>
        <dbReference type="SAM" id="SignalP"/>
    </source>
</evidence>
<evidence type="ECO:0000259" key="9">
    <source>
        <dbReference type="SMART" id="SM00848"/>
    </source>
</evidence>
<dbReference type="InterPro" id="IPR013128">
    <property type="entry name" value="Peptidase_C1A"/>
</dbReference>
<name>A0A6P7FEG8_DIAVI</name>
<dbReference type="Pfam" id="PF08246">
    <property type="entry name" value="Inhibitor_I29"/>
    <property type="match status" value="1"/>
</dbReference>
<dbReference type="SUPFAM" id="SSF54001">
    <property type="entry name" value="Cysteine proteinases"/>
    <property type="match status" value="1"/>
</dbReference>
<evidence type="ECO:0000256" key="2">
    <source>
        <dbReference type="ARBA" id="ARBA00022670"/>
    </source>
</evidence>
<gene>
    <name evidence="10" type="primary">LOC114327361</name>
</gene>
<organism evidence="10">
    <name type="scientific">Diabrotica virgifera virgifera</name>
    <name type="common">western corn rootworm</name>
    <dbReference type="NCBI Taxonomy" id="50390"/>
    <lineage>
        <taxon>Eukaryota</taxon>
        <taxon>Metazoa</taxon>
        <taxon>Ecdysozoa</taxon>
        <taxon>Arthropoda</taxon>
        <taxon>Hexapoda</taxon>
        <taxon>Insecta</taxon>
        <taxon>Pterygota</taxon>
        <taxon>Neoptera</taxon>
        <taxon>Endopterygota</taxon>
        <taxon>Coleoptera</taxon>
        <taxon>Polyphaga</taxon>
        <taxon>Cucujiformia</taxon>
        <taxon>Chrysomeloidea</taxon>
        <taxon>Chrysomelidae</taxon>
        <taxon>Galerucinae</taxon>
        <taxon>Diabroticina</taxon>
        <taxon>Diabroticites</taxon>
        <taxon>Diabrotica</taxon>
    </lineage>
</organism>
<dbReference type="GO" id="GO:0006508">
    <property type="term" value="P:proteolysis"/>
    <property type="evidence" value="ECO:0007669"/>
    <property type="project" value="UniProtKB-KW"/>
</dbReference>
<protein>
    <submittedName>
        <fullName evidence="10">Digestive cysteine proteinase 1-like</fullName>
    </submittedName>
</protein>
<dbReference type="KEGG" id="dvv:114327361"/>
<evidence type="ECO:0000256" key="6">
    <source>
        <dbReference type="ARBA" id="ARBA00023157"/>
    </source>
</evidence>
<keyword evidence="6" id="KW-1015">Disulfide bond</keyword>
<dbReference type="PRINTS" id="PR00705">
    <property type="entry name" value="PAPAIN"/>
</dbReference>
<evidence type="ECO:0000256" key="3">
    <source>
        <dbReference type="ARBA" id="ARBA00022801"/>
    </source>
</evidence>
<dbReference type="InterPro" id="IPR013201">
    <property type="entry name" value="Prot_inhib_I29"/>
</dbReference>
<dbReference type="InterPro" id="IPR000668">
    <property type="entry name" value="Peptidase_C1A_C"/>
</dbReference>
<evidence type="ECO:0000259" key="8">
    <source>
        <dbReference type="SMART" id="SM00645"/>
    </source>
</evidence>
<comment type="similarity">
    <text evidence="1">Belongs to the peptidase C1 family.</text>
</comment>
<proteinExistence type="inferred from homology"/>
<dbReference type="PANTHER" id="PTHR12411">
    <property type="entry name" value="CYSTEINE PROTEASE FAMILY C1-RELATED"/>
    <property type="match status" value="1"/>
</dbReference>
<dbReference type="InterPro" id="IPR038765">
    <property type="entry name" value="Papain-like_cys_pep_sf"/>
</dbReference>
<dbReference type="AlphaFoldDB" id="A0A6P7FEG8"/>
<dbReference type="InterPro" id="IPR000169">
    <property type="entry name" value="Pept_cys_AS"/>
</dbReference>
<reference evidence="10" key="1">
    <citation type="submission" date="2025-08" db="UniProtKB">
        <authorList>
            <consortium name="RefSeq"/>
        </authorList>
    </citation>
    <scope>IDENTIFICATION</scope>
    <source>
        <tissue evidence="10">Whole insect</tissue>
    </source>
</reference>
<evidence type="ECO:0000256" key="1">
    <source>
        <dbReference type="ARBA" id="ARBA00008455"/>
    </source>
</evidence>
<dbReference type="SMART" id="SM00645">
    <property type="entry name" value="Pept_C1"/>
    <property type="match status" value="1"/>
</dbReference>
<keyword evidence="2" id="KW-0645">Protease</keyword>
<evidence type="ECO:0000256" key="5">
    <source>
        <dbReference type="ARBA" id="ARBA00023145"/>
    </source>
</evidence>
<dbReference type="GO" id="GO:0008234">
    <property type="term" value="F:cysteine-type peptidase activity"/>
    <property type="evidence" value="ECO:0007669"/>
    <property type="project" value="UniProtKB-KW"/>
</dbReference>
<keyword evidence="3" id="KW-0378">Hydrolase</keyword>
<dbReference type="InterPro" id="IPR039417">
    <property type="entry name" value="Peptidase_C1A_papain-like"/>
</dbReference>
<dbReference type="SMART" id="SM00848">
    <property type="entry name" value="Inhibitor_I29"/>
    <property type="match status" value="1"/>
</dbReference>
<feature type="signal peptide" evidence="7">
    <location>
        <begin position="1"/>
        <end position="19"/>
    </location>
</feature>
<accession>A0A6P7FEG8</accession>
<dbReference type="InParanoid" id="A0A6P7FEG8"/>
<dbReference type="RefSeq" id="XP_028131750.1">
    <property type="nucleotide sequence ID" value="XM_028275949.1"/>
</dbReference>
<keyword evidence="4" id="KW-0788">Thiol protease</keyword>
<keyword evidence="5" id="KW-0865">Zymogen</keyword>
<dbReference type="FunCoup" id="A0A6P7FEG8">
    <property type="interactions" value="39"/>
</dbReference>
<dbReference type="InterPro" id="IPR025660">
    <property type="entry name" value="Pept_his_AS"/>
</dbReference>
<sequence length="545" mass="61603">MISKFTLVFLVCIVASAIGDPPVPEWSDTYSVEGTIHLPYAEIVEPFHAWYDGKSKNSRIDYYNGTAKTYQLGGNGNGVQLKVIPFTTEEVLNQITCFQINGTEDDPVTPQSILPDLEGFEYQGIQEYGDRELEVWFLKTVQLEKENEYTLWVVRDEHGKAIPVKYDMRGYNSLLGSHYDHYYLLYTWKSYRTHKIDPSVFEVETNSECRSFPGPGNQHVHIMNPMAEYIRPEKSEHVDSNFGDFINNHNKNYADTKEHAFRKEVFRQNVRFIESVNRQNKGYSLAINHLADKTDKEIKYLNGRLSSGGNNGGQPFPYTDADTDDLPDQYDWRLFGAVSPVKDQAICGSCWSFGTVGTLEGSLFLKNGGRLVQLSQQALVDCSWGFGNNGCDGGEDWRAYQWIQKHGGIPIDSHYGGYKGEDGFCSADEVEKTAKITGWVNVTENDENALRLALVKQGPISVSIDASQKSFSFYSHGVYYEENCGNREEDLDHSVLAVGYGSIDGENYWLIKNSWSTYWGNDGYILMSSRNNNCGVMTAATYVTM</sequence>
<dbReference type="PROSITE" id="PS00639">
    <property type="entry name" value="THIOL_PROTEASE_HIS"/>
    <property type="match status" value="1"/>
</dbReference>
<feature type="domain" description="Peptidase C1A papain C-terminal" evidence="8">
    <location>
        <begin position="326"/>
        <end position="544"/>
    </location>
</feature>
<evidence type="ECO:0000313" key="10">
    <source>
        <dbReference type="RefSeq" id="XP_028131750.1"/>
    </source>
</evidence>
<feature type="chain" id="PRO_5028146506" evidence="7">
    <location>
        <begin position="20"/>
        <end position="545"/>
    </location>
</feature>